<evidence type="ECO:0000313" key="10">
    <source>
        <dbReference type="EMBL" id="KAL1857089.1"/>
    </source>
</evidence>
<dbReference type="CDD" id="cd00306">
    <property type="entry name" value="Peptidases_S8_S53"/>
    <property type="match status" value="1"/>
</dbReference>
<dbReference type="PRINTS" id="PR00723">
    <property type="entry name" value="SUBTILISIN"/>
</dbReference>
<evidence type="ECO:0000256" key="6">
    <source>
        <dbReference type="RuleBase" id="RU003355"/>
    </source>
</evidence>
<keyword evidence="11" id="KW-1185">Reference proteome</keyword>
<evidence type="ECO:0000256" key="7">
    <source>
        <dbReference type="SAM" id="MobiDB-lite"/>
    </source>
</evidence>
<dbReference type="PANTHER" id="PTHR43399:SF4">
    <property type="entry name" value="CELL WALL-ASSOCIATED PROTEASE"/>
    <property type="match status" value="1"/>
</dbReference>
<dbReference type="Proteomes" id="UP001583177">
    <property type="component" value="Unassembled WGS sequence"/>
</dbReference>
<feature type="active site" description="Charge relay system" evidence="5">
    <location>
        <position position="449"/>
    </location>
</feature>
<name>A0ABR3WAJ7_9PEZI</name>
<evidence type="ECO:0000259" key="9">
    <source>
        <dbReference type="Pfam" id="PF24476"/>
    </source>
</evidence>
<dbReference type="PROSITE" id="PS00136">
    <property type="entry name" value="SUBTILASE_ASP"/>
    <property type="match status" value="1"/>
</dbReference>
<gene>
    <name evidence="10" type="ORF">Daus18300_010432</name>
</gene>
<evidence type="ECO:0000256" key="3">
    <source>
        <dbReference type="ARBA" id="ARBA00022801"/>
    </source>
</evidence>
<dbReference type="PROSITE" id="PS00138">
    <property type="entry name" value="SUBTILASE_SER"/>
    <property type="match status" value="1"/>
</dbReference>
<sequence>MHADGCNLDLFLSLSRSPWQEVRISVHEEASIKFLINDKVVAKSTGNEKQIKNLCKLMTQSRKKRLHSHRLNFIVKDGKLWNTTPQPNIFSMNLSGDEISLEDFIGTQANALTEMTKRIIAVMLGHSVLHLHGTGWIQQSWGASNVVFYKLSSAIPIQPFIRVDLTEGVPSGDGGDDDGSDDEDYFGNDDFFMHPFPSLVALGMMLMQVYMARTFESFVQEFDKDDLEQLDNNDKFTLASEAFAKHKSVILFSEQYRNAIDKCLDPNIQFDEDGEMMDEDGLRRVIYNDIVGPLEDELGQGKFAVPDFILNLDTEARNIDLANWGRPLKFEAPSRLDEGVHTLPKRPKPTTRSVKTTTNQESHPPSPLDRCGKFVRAGHRERMHNCIPKQMWLCKPAASDFFDDESRQEDIKQQACDEFVSWKTDLLEVYDEFLVSAPRPQPTKIAVLDTGLDLEHPDFIYNPERRQRIKDQKNFTRNKREAAYSNQGPFDDESGHGTHIAGLLLDMAPDSDLYIAKIAENNPSTNQFIAEAIMHAVDTWEVDIISMSFGFTTRQTQGYDLIEKALEHANSKNILLFAAASNSGANQRRTFPARHDYVICVHSTAADGMPSRFNAPCEVGDNFATIGETVESSWPTRLCNKEANEAFIAWKSGTSFATPIAVGIATFFLQYAKENMGHDALRLLKRPHGMRAVFREISFKKNGYDYIAPKIHHDHLFGQSKEYVKERISLVLNGS</sequence>
<dbReference type="InterPro" id="IPR000209">
    <property type="entry name" value="Peptidase_S8/S53_dom"/>
</dbReference>
<reference evidence="10 11" key="1">
    <citation type="journal article" date="2024" name="IMA Fungus">
        <title>IMA Genome - F19 : A genome assembly and annotation guide to empower mycologists, including annotated draft genome sequences of Ceratocystis pirilliformis, Diaporthe australafricana, Fusarium ophioides, Paecilomyces lecythidis, and Sporothrix stenoceras.</title>
        <authorList>
            <person name="Aylward J."/>
            <person name="Wilson A.M."/>
            <person name="Visagie C.M."/>
            <person name="Spraker J."/>
            <person name="Barnes I."/>
            <person name="Buitendag C."/>
            <person name="Ceriani C."/>
            <person name="Del Mar Angel L."/>
            <person name="du Plessis D."/>
            <person name="Fuchs T."/>
            <person name="Gasser K."/>
            <person name="Kramer D."/>
            <person name="Li W."/>
            <person name="Munsamy K."/>
            <person name="Piso A."/>
            <person name="Price J.L."/>
            <person name="Sonnekus B."/>
            <person name="Thomas C."/>
            <person name="van der Nest A."/>
            <person name="van Dijk A."/>
            <person name="van Heerden A."/>
            <person name="van Vuuren N."/>
            <person name="Yilmaz N."/>
            <person name="Duong T.A."/>
            <person name="van der Merwe N.A."/>
            <person name="Wingfield M.J."/>
            <person name="Wingfield B.D."/>
        </authorList>
    </citation>
    <scope>NUCLEOTIDE SEQUENCE [LARGE SCALE GENOMIC DNA]</scope>
    <source>
        <strain evidence="10 11">CMW 18300</strain>
    </source>
</reference>
<evidence type="ECO:0008006" key="12">
    <source>
        <dbReference type="Google" id="ProtNLM"/>
    </source>
</evidence>
<feature type="active site" description="Charge relay system" evidence="5">
    <location>
        <position position="655"/>
    </location>
</feature>
<dbReference type="Gene3D" id="3.40.50.200">
    <property type="entry name" value="Peptidase S8/S53 domain"/>
    <property type="match status" value="1"/>
</dbReference>
<dbReference type="PROSITE" id="PS51892">
    <property type="entry name" value="SUBTILASE"/>
    <property type="match status" value="1"/>
</dbReference>
<dbReference type="InterPro" id="IPR023828">
    <property type="entry name" value="Peptidase_S8_Ser-AS"/>
</dbReference>
<feature type="region of interest" description="Disordered" evidence="7">
    <location>
        <begin position="337"/>
        <end position="370"/>
    </location>
</feature>
<dbReference type="SUPFAM" id="SSF52743">
    <property type="entry name" value="Subtilisin-like"/>
    <property type="match status" value="1"/>
</dbReference>
<keyword evidence="2 5" id="KW-0645">Protease</keyword>
<evidence type="ECO:0000313" key="11">
    <source>
        <dbReference type="Proteomes" id="UP001583177"/>
    </source>
</evidence>
<proteinExistence type="inferred from homology"/>
<evidence type="ECO:0000259" key="8">
    <source>
        <dbReference type="Pfam" id="PF00082"/>
    </source>
</evidence>
<evidence type="ECO:0000256" key="2">
    <source>
        <dbReference type="ARBA" id="ARBA00022670"/>
    </source>
</evidence>
<dbReference type="InterPro" id="IPR036852">
    <property type="entry name" value="Peptidase_S8/S53_dom_sf"/>
</dbReference>
<dbReference type="InterPro" id="IPR056002">
    <property type="entry name" value="DUF7580"/>
</dbReference>
<comment type="caution">
    <text evidence="10">The sequence shown here is derived from an EMBL/GenBank/DDBJ whole genome shotgun (WGS) entry which is preliminary data.</text>
</comment>
<dbReference type="PANTHER" id="PTHR43399">
    <property type="entry name" value="SUBTILISIN-RELATED"/>
    <property type="match status" value="1"/>
</dbReference>
<dbReference type="InterPro" id="IPR015500">
    <property type="entry name" value="Peptidase_S8_subtilisin-rel"/>
</dbReference>
<dbReference type="Pfam" id="PF00082">
    <property type="entry name" value="Peptidase_S8"/>
    <property type="match status" value="1"/>
</dbReference>
<comment type="similarity">
    <text evidence="1 5 6">Belongs to the peptidase S8 family.</text>
</comment>
<feature type="domain" description="DUF7580" evidence="9">
    <location>
        <begin position="7"/>
        <end position="300"/>
    </location>
</feature>
<dbReference type="Pfam" id="PF24476">
    <property type="entry name" value="DUF7580"/>
    <property type="match status" value="1"/>
</dbReference>
<organism evidence="10 11">
    <name type="scientific">Diaporthe australafricana</name>
    <dbReference type="NCBI Taxonomy" id="127596"/>
    <lineage>
        <taxon>Eukaryota</taxon>
        <taxon>Fungi</taxon>
        <taxon>Dikarya</taxon>
        <taxon>Ascomycota</taxon>
        <taxon>Pezizomycotina</taxon>
        <taxon>Sordariomycetes</taxon>
        <taxon>Sordariomycetidae</taxon>
        <taxon>Diaporthales</taxon>
        <taxon>Diaporthaceae</taxon>
        <taxon>Diaporthe</taxon>
    </lineage>
</organism>
<protein>
    <recommendedName>
        <fullName evidence="12">Peptidase S8/S53 domain-containing protein</fullName>
    </recommendedName>
</protein>
<dbReference type="InterPro" id="IPR051048">
    <property type="entry name" value="Peptidase_S8/S53_subtilisin"/>
</dbReference>
<feature type="domain" description="Peptidase S8/S53" evidence="8">
    <location>
        <begin position="443"/>
        <end position="682"/>
    </location>
</feature>
<dbReference type="EMBL" id="JAWRVE010000115">
    <property type="protein sequence ID" value="KAL1857089.1"/>
    <property type="molecule type" value="Genomic_DNA"/>
</dbReference>
<evidence type="ECO:0000256" key="1">
    <source>
        <dbReference type="ARBA" id="ARBA00011073"/>
    </source>
</evidence>
<keyword evidence="3 5" id="KW-0378">Hydrolase</keyword>
<evidence type="ECO:0000256" key="4">
    <source>
        <dbReference type="ARBA" id="ARBA00022825"/>
    </source>
</evidence>
<accession>A0ABR3WAJ7</accession>
<evidence type="ECO:0000256" key="5">
    <source>
        <dbReference type="PROSITE-ProRule" id="PRU01240"/>
    </source>
</evidence>
<feature type="compositionally biased region" description="Polar residues" evidence="7">
    <location>
        <begin position="350"/>
        <end position="363"/>
    </location>
</feature>
<feature type="active site" description="Charge relay system" evidence="5">
    <location>
        <position position="496"/>
    </location>
</feature>
<dbReference type="InterPro" id="IPR023827">
    <property type="entry name" value="Peptidase_S8_Asp-AS"/>
</dbReference>
<keyword evidence="4 5" id="KW-0720">Serine protease</keyword>